<name>A0ABQ8UL51_9EUKA</name>
<evidence type="ECO:0000313" key="11">
    <source>
        <dbReference type="Proteomes" id="UP001141327"/>
    </source>
</evidence>
<evidence type="ECO:0000256" key="6">
    <source>
        <dbReference type="ARBA" id="ARBA00022859"/>
    </source>
</evidence>
<keyword evidence="4" id="KW-0863">Zinc-finger</keyword>
<dbReference type="Gene3D" id="3.40.50.300">
    <property type="entry name" value="P-loop containing nucleotide triphosphate hydrolases"/>
    <property type="match status" value="2"/>
</dbReference>
<dbReference type="InterPro" id="IPR041677">
    <property type="entry name" value="DNA2/NAM7_AAA_11"/>
</dbReference>
<feature type="domain" description="RZ-type" evidence="9">
    <location>
        <begin position="2084"/>
        <end position="2159"/>
    </location>
</feature>
<evidence type="ECO:0000256" key="3">
    <source>
        <dbReference type="ARBA" id="ARBA00022723"/>
    </source>
</evidence>
<feature type="compositionally biased region" description="Acidic residues" evidence="8">
    <location>
        <begin position="1105"/>
        <end position="1117"/>
    </location>
</feature>
<evidence type="ECO:0000259" key="9">
    <source>
        <dbReference type="PROSITE" id="PS51981"/>
    </source>
</evidence>
<keyword evidence="2" id="KW-0963">Cytoplasm</keyword>
<feature type="compositionally biased region" description="Pro residues" evidence="8">
    <location>
        <begin position="967"/>
        <end position="984"/>
    </location>
</feature>
<dbReference type="Pfam" id="PF13087">
    <property type="entry name" value="AAA_12"/>
    <property type="match status" value="1"/>
</dbReference>
<dbReference type="InterPro" id="IPR045055">
    <property type="entry name" value="DNA2/NAM7-like"/>
</dbReference>
<reference evidence="10" key="1">
    <citation type="journal article" date="2022" name="bioRxiv">
        <title>Genomics of Preaxostyla Flagellates Illuminates Evolutionary Transitions and the Path Towards Mitochondrial Loss.</title>
        <authorList>
            <person name="Novak L.V.F."/>
            <person name="Treitli S.C."/>
            <person name="Pyrih J."/>
            <person name="Halakuc P."/>
            <person name="Pipaliya S.V."/>
            <person name="Vacek V."/>
            <person name="Brzon O."/>
            <person name="Soukal P."/>
            <person name="Eme L."/>
            <person name="Dacks J.B."/>
            <person name="Karnkowska A."/>
            <person name="Elias M."/>
            <person name="Hampl V."/>
        </authorList>
    </citation>
    <scope>NUCLEOTIDE SEQUENCE</scope>
    <source>
        <strain evidence="10">RCP-MX</strain>
    </source>
</reference>
<dbReference type="GO" id="GO:0004386">
    <property type="term" value="F:helicase activity"/>
    <property type="evidence" value="ECO:0007669"/>
    <property type="project" value="UniProtKB-KW"/>
</dbReference>
<feature type="compositionally biased region" description="Acidic residues" evidence="8">
    <location>
        <begin position="925"/>
        <end position="935"/>
    </location>
</feature>
<gene>
    <name evidence="10" type="ORF">PAPYR_6177</name>
</gene>
<evidence type="ECO:0000256" key="8">
    <source>
        <dbReference type="SAM" id="MobiDB-lite"/>
    </source>
</evidence>
<dbReference type="Proteomes" id="UP001141327">
    <property type="component" value="Unassembled WGS sequence"/>
</dbReference>
<dbReference type="InterPro" id="IPR041679">
    <property type="entry name" value="DNA2/NAM7-like_C"/>
</dbReference>
<feature type="compositionally biased region" description="Basic and acidic residues" evidence="8">
    <location>
        <begin position="1065"/>
        <end position="1078"/>
    </location>
</feature>
<keyword evidence="6" id="KW-0391">Immunity</keyword>
<feature type="region of interest" description="Disordered" evidence="8">
    <location>
        <begin position="1033"/>
        <end position="1117"/>
    </location>
</feature>
<dbReference type="PANTHER" id="PTHR10887:SF341">
    <property type="entry name" value="NFX1-TYPE ZINC FINGER-CONTAINING PROTEIN 1"/>
    <property type="match status" value="1"/>
</dbReference>
<evidence type="ECO:0000256" key="4">
    <source>
        <dbReference type="ARBA" id="ARBA00022771"/>
    </source>
</evidence>
<feature type="region of interest" description="Disordered" evidence="8">
    <location>
        <begin position="954"/>
        <end position="1004"/>
    </location>
</feature>
<keyword evidence="10" id="KW-0378">Hydrolase</keyword>
<feature type="region of interest" description="Disordered" evidence="8">
    <location>
        <begin position="891"/>
        <end position="935"/>
    </location>
</feature>
<evidence type="ECO:0000256" key="5">
    <source>
        <dbReference type="ARBA" id="ARBA00022833"/>
    </source>
</evidence>
<keyword evidence="10" id="KW-0347">Helicase</keyword>
<dbReference type="PANTHER" id="PTHR10887">
    <property type="entry name" value="DNA2/NAM7 HELICASE FAMILY"/>
    <property type="match status" value="1"/>
</dbReference>
<keyword evidence="10" id="KW-0547">Nucleotide-binding</keyword>
<evidence type="ECO:0000256" key="1">
    <source>
        <dbReference type="ARBA" id="ARBA00004496"/>
    </source>
</evidence>
<evidence type="ECO:0000256" key="7">
    <source>
        <dbReference type="SAM" id="Coils"/>
    </source>
</evidence>
<dbReference type="CDD" id="cd06008">
    <property type="entry name" value="NF-X1-zinc-finger"/>
    <property type="match status" value="2"/>
</dbReference>
<dbReference type="InterPro" id="IPR047187">
    <property type="entry name" value="SF1_C_Upf1"/>
</dbReference>
<dbReference type="PROSITE" id="PS51981">
    <property type="entry name" value="ZF_RZ"/>
    <property type="match status" value="1"/>
</dbReference>
<protein>
    <submittedName>
        <fullName evidence="10">ATP-dependent RNA helicase NAM7</fullName>
    </submittedName>
</protein>
<dbReference type="Pfam" id="PF20173">
    <property type="entry name" value="ZnF_RZ-type"/>
    <property type="match status" value="1"/>
</dbReference>
<feature type="coiled-coil region" evidence="7">
    <location>
        <begin position="769"/>
        <end position="796"/>
    </location>
</feature>
<dbReference type="InterPro" id="IPR046439">
    <property type="entry name" value="ZF_RZ_dom"/>
</dbReference>
<dbReference type="SUPFAM" id="SSF52540">
    <property type="entry name" value="P-loop containing nucleoside triphosphate hydrolases"/>
    <property type="match status" value="2"/>
</dbReference>
<comment type="caution">
    <text evidence="10">The sequence shown here is derived from an EMBL/GenBank/DDBJ whole genome shotgun (WGS) entry which is preliminary data.</text>
</comment>
<feature type="region of interest" description="Disordered" evidence="8">
    <location>
        <begin position="136"/>
        <end position="164"/>
    </location>
</feature>
<keyword evidence="11" id="KW-1185">Reference proteome</keyword>
<keyword evidence="10" id="KW-0067">ATP-binding</keyword>
<dbReference type="InterPro" id="IPR027417">
    <property type="entry name" value="P-loop_NTPase"/>
</dbReference>
<keyword evidence="5" id="KW-0862">Zinc</keyword>
<dbReference type="Pfam" id="PF13086">
    <property type="entry name" value="AAA_11"/>
    <property type="match status" value="1"/>
</dbReference>
<feature type="compositionally biased region" description="Pro residues" evidence="8">
    <location>
        <begin position="894"/>
        <end position="911"/>
    </location>
</feature>
<accession>A0ABQ8UL51</accession>
<dbReference type="CDD" id="cd18808">
    <property type="entry name" value="SF1_C_Upf1"/>
    <property type="match status" value="1"/>
</dbReference>
<keyword evidence="3" id="KW-0479">Metal-binding</keyword>
<evidence type="ECO:0000313" key="10">
    <source>
        <dbReference type="EMBL" id="KAJ4458210.1"/>
    </source>
</evidence>
<evidence type="ECO:0000256" key="2">
    <source>
        <dbReference type="ARBA" id="ARBA00022490"/>
    </source>
</evidence>
<feature type="compositionally biased region" description="Polar residues" evidence="8">
    <location>
        <begin position="148"/>
        <end position="158"/>
    </location>
</feature>
<dbReference type="EMBL" id="JAPMOS010000033">
    <property type="protein sequence ID" value="KAJ4458210.1"/>
    <property type="molecule type" value="Genomic_DNA"/>
</dbReference>
<sequence length="2171" mass="238918">MATPTLHCTKCGALIAHQHEFRLIMPHHVQLTRLLPTLRESPQPKPEKIRKTPKILVCIQCGAKVGSFIVDVHSYLVDGDDTSVQLAGEKMSTNRWKTEFVWRWQSPIYVDSSSVFISELRRQSFALTGPADVAPPAAAAPAAPSHRYCNTGSTNTSGGLPRRDYQPFRSPAAMVAYLEKAIASQVPGKPLVDALLIYDKQLLRDILEHGEMTVVPAVLRAFTEERLTRETLLDHHINEAFGIFSECHFFTTALAPFIRIQCGPRSSLAPPQFADTLDRVVRLASFCTKRIPAFFAEFPLGDLQEALRTIAPRFLAEGGGPIPPEQQARWQEELTRLTDWRAHYERLRLRLPDDPEVTPEQLDAADYHTIPTVPTAADLIGAPDRLLRKNVIRAAWGDTRVYLDAQIRLLRENFLQSLRDGVREILSGNMGTRDILVYDRITVDALAPGLAGGRGPQRRDNALALYVRFKVLGDRRVNWERSERLKFGTLVVLAPFATPEERNRPFDGNGIMAIVQDRDPVTRGLIGLVFPKAEDLARILTRCNQGGQVEWIMVESPCYFKATQPVLEGLVRTDHAQIPFAEVLVRRCPPPDLGPPDYARGARVNLGILYEEAAKRGERLPRQLEYAIDELWPTEAEAEAMNQARGAHLEAEAIDPAAAGEARPDPDPSQLAAIRHILSHKVALVQGPPGAGKTWVGVKAIRLLRPLLVRHHAGPILLVTYTNHALDQFLSLLLPHIPDLVRVGGRSRADDNDPLSQRNLSMLLGTVSNYAERSERRQLRAEIEQLQGEVEALFQQWRQIQALPAPQAFQALPLTLQQRLFPEPPPQLSQPCRQASDRWSDPGYLFGIWFAGSEGRECAQAVRQLAEEAQQWQRVISSRDARLQIEMARQLQPGPQPGQPRPQPRASPPPATAAAAAAAAAPAEAEADDSFDVPSDDEAACWERDQELRATLSATAPDLEGWAPVDPAAPRPEPVTRPPAPLPSAPLLATRRPPPPAAPEEDDLAARFVGLQMAPAAPVAAPLALAGDGDLEVRYVGLPDPGTPSPAGSPPAEQQQQQGVEDDAEALRLEEEDRRLLEGDPNVGLDDDEGPLPPPVLAAGWALPGEDEEPDADADDVDADGFRVARGRGALKKDRRARERARRLEAEQRDPALLEQVEALVDELLDQFGAPAMARAERLSARLTAIIERIRDRQTRADNIRANAVRTPPPPPSSGQGWKSEDRRPTALLILAAARLDLCDQHRMRPPPRDRLAVGAPVVFVEAAELLEPQLLACLPPTCSTSCKSAITSSCVPRRPSGLTVDNYELERNYDFAVSMFERLVNIGLPRVVLRQQVGPPPPPTAHTQSDEMLRVCEDASEAPLVDTCLVSPARPFHPHFLPVALVRPFYESLLDHPRVRGRGLDCVSGVRTNVFFFNHHAPEARENDGHTMKNPFEAAVRPALPLRPRPRYRPTCGMIARLALYLVHQGYAPGEVTILCLYKGQRFAVLEELRQPQLGACICTSPRDCSAFTLAPHLQPTRVSSWWGTRVAQAANGIPCRVVTTDDYQGEENKIIIISLVRSNERDIIGHVKAQNRIVVSLSRATEGMYVLGNGDLMERESADWRLVIGQLRAAGLFGEALTLCCPKHPTKVTAVRAPGDFLPVQHGGCRDVCDEVRPCGHVCKMLCHPGGHDGPPALPREECPKMLPCGHHCPAKCHHGRPCPKCCAMVEKEVPTCALVRRHCPAPPRSRRLGLSPLLGLLTRGVERWFCSLLPRSATMRRLRSLLIMVRSTGGMGGQERHHTMRVRCHEDLAGKPCRVVVEKPLPCGHRYRGPCGDPLLPCNATIHEKLPCGHTVTHRCGTPVPACGQKCGAPLPCGHPCPAKCGECAGRRGGAHAPCALPCTHELACGHPCQAGCGRKCTLVCQAPCRTVCAHGKQCPHPCGEPCVACRERCDWQCPHYRCTRQCGETCNRPVCNRHCPRRLPCGHKCAGVCGEPCPPCFRCQPARRVELEPLTQESFGSLIRDGHLIYMLPQCGHCFELASLDHWMFSPCPDPRKVQLKTCPSCRAPVFTAGRYGNVTKPLVRTLQELKAELHRRAQQAAALTEAELRGIQGALGAEAGPGHWFRCPNRHWYYIADCGGAMVEAQCPECRATIGGQSHTLTAGNTYDPNSVFNRGQGAAWPTMAFGHLF</sequence>
<comment type="subcellular location">
    <subcellularLocation>
        <location evidence="1">Cytoplasm</location>
    </subcellularLocation>
</comment>
<proteinExistence type="predicted"/>
<feature type="compositionally biased region" description="Low complexity" evidence="8">
    <location>
        <begin position="912"/>
        <end position="924"/>
    </location>
</feature>
<organism evidence="10 11">
    <name type="scientific">Paratrimastix pyriformis</name>
    <dbReference type="NCBI Taxonomy" id="342808"/>
    <lineage>
        <taxon>Eukaryota</taxon>
        <taxon>Metamonada</taxon>
        <taxon>Preaxostyla</taxon>
        <taxon>Paratrimastigidae</taxon>
        <taxon>Paratrimastix</taxon>
    </lineage>
</organism>
<keyword evidence="7" id="KW-0175">Coiled coil</keyword>